<evidence type="ECO:0000313" key="2">
    <source>
        <dbReference type="EMBL" id="OBZ80295.1"/>
    </source>
</evidence>
<keyword evidence="3" id="KW-1185">Reference proteome</keyword>
<dbReference type="InterPro" id="IPR008030">
    <property type="entry name" value="NmrA-like"/>
</dbReference>
<dbReference type="InterPro" id="IPR036291">
    <property type="entry name" value="NAD(P)-bd_dom_sf"/>
</dbReference>
<comment type="caution">
    <text evidence="2">The sequence shown here is derived from an EMBL/GenBank/DDBJ whole genome shotgun (WGS) entry which is preliminary data.</text>
</comment>
<dbReference type="PANTHER" id="PTHR43162">
    <property type="match status" value="1"/>
</dbReference>
<dbReference type="Proteomes" id="UP000093000">
    <property type="component" value="Unassembled WGS sequence"/>
</dbReference>
<dbReference type="STRING" id="101091.A0A1C7MTT3"/>
<accession>A0A1C7MTT3</accession>
<dbReference type="AlphaFoldDB" id="A0A1C7MTT3"/>
<dbReference type="EMBL" id="LUGH01002307">
    <property type="protein sequence ID" value="OBZ80295.1"/>
    <property type="molecule type" value="Genomic_DNA"/>
</dbReference>
<evidence type="ECO:0000259" key="1">
    <source>
        <dbReference type="Pfam" id="PF05368"/>
    </source>
</evidence>
<dbReference type="InParanoid" id="A0A1C7MTT3"/>
<gene>
    <name evidence="2" type="ORF">A0J61_11656</name>
</gene>
<evidence type="ECO:0000313" key="3">
    <source>
        <dbReference type="Proteomes" id="UP000093000"/>
    </source>
</evidence>
<proteinExistence type="predicted"/>
<name>A0A1C7MTT3_9FUNG</name>
<dbReference type="PANTHER" id="PTHR43162:SF1">
    <property type="entry name" value="PRESTALK A DIFFERENTIATION PROTEIN A"/>
    <property type="match status" value="1"/>
</dbReference>
<reference evidence="2 3" key="1">
    <citation type="submission" date="2016-03" db="EMBL/GenBank/DDBJ databases">
        <title>Choanephora cucurbitarum.</title>
        <authorList>
            <person name="Min B."/>
            <person name="Park H."/>
            <person name="Park J.-H."/>
            <person name="Shin H.-D."/>
            <person name="Choi I.-G."/>
        </authorList>
    </citation>
    <scope>NUCLEOTIDE SEQUENCE [LARGE SCALE GENOMIC DNA]</scope>
    <source>
        <strain evidence="2 3">KUS-F28377</strain>
    </source>
</reference>
<dbReference type="Gene3D" id="3.90.25.10">
    <property type="entry name" value="UDP-galactose 4-epimerase, domain 1"/>
    <property type="match status" value="1"/>
</dbReference>
<dbReference type="SUPFAM" id="SSF51735">
    <property type="entry name" value="NAD(P)-binding Rossmann-fold domains"/>
    <property type="match status" value="1"/>
</dbReference>
<protein>
    <recommendedName>
        <fullName evidence="1">NmrA-like domain-containing protein</fullName>
    </recommendedName>
</protein>
<feature type="domain" description="NmrA-like" evidence="1">
    <location>
        <begin position="18"/>
        <end position="125"/>
    </location>
</feature>
<dbReference type="OrthoDB" id="10254221at2759"/>
<organism evidence="2 3">
    <name type="scientific">Choanephora cucurbitarum</name>
    <dbReference type="NCBI Taxonomy" id="101091"/>
    <lineage>
        <taxon>Eukaryota</taxon>
        <taxon>Fungi</taxon>
        <taxon>Fungi incertae sedis</taxon>
        <taxon>Mucoromycota</taxon>
        <taxon>Mucoromycotina</taxon>
        <taxon>Mucoromycetes</taxon>
        <taxon>Mucorales</taxon>
        <taxon>Mucorineae</taxon>
        <taxon>Choanephoraceae</taxon>
        <taxon>Choanephoroideae</taxon>
        <taxon>Choanephora</taxon>
    </lineage>
</organism>
<dbReference type="Gene3D" id="3.40.50.720">
    <property type="entry name" value="NAD(P)-binding Rossmann-like Domain"/>
    <property type="match status" value="1"/>
</dbReference>
<dbReference type="InterPro" id="IPR051604">
    <property type="entry name" value="Ergot_Alk_Oxidoreductase"/>
</dbReference>
<sequence length="138" mass="15440">MSRPAQDGFVYDDVLADEPQEWISYNDIADVAAVILQDDTKKHGSNCYTLMGDVVTVTERAAIISRVLGQTIPYKQMTSAEKYNKMIQDGIPHGIALDFSDNFKINKDKRVTPVIEILTGRKPETLEAFLNAHKHCLA</sequence>
<dbReference type="Pfam" id="PF05368">
    <property type="entry name" value="NmrA"/>
    <property type="match status" value="1"/>
</dbReference>